<dbReference type="GeneID" id="29109932"/>
<keyword evidence="2" id="KW-1185">Reference proteome</keyword>
<sequence>MPYRTHIDNRAMTLQLLFASHLSFEWEDAIPNSLAYAKTGKQRAVKMAVGYEVGCSKELWKPL</sequence>
<protein>
    <submittedName>
        <fullName evidence="1">Uncharacterized protein</fullName>
    </submittedName>
</protein>
<evidence type="ECO:0000313" key="2">
    <source>
        <dbReference type="Proteomes" id="UP000077248"/>
    </source>
</evidence>
<proteinExistence type="predicted"/>
<name>A0A177DYM1_ALTAL</name>
<dbReference type="KEGG" id="aalt:CC77DRAFT_1017109"/>
<dbReference type="EMBL" id="KV441471">
    <property type="protein sequence ID" value="OAG24767.1"/>
    <property type="molecule type" value="Genomic_DNA"/>
</dbReference>
<organism evidence="1 2">
    <name type="scientific">Alternaria alternata</name>
    <name type="common">Alternaria rot fungus</name>
    <name type="synonym">Torula alternata</name>
    <dbReference type="NCBI Taxonomy" id="5599"/>
    <lineage>
        <taxon>Eukaryota</taxon>
        <taxon>Fungi</taxon>
        <taxon>Dikarya</taxon>
        <taxon>Ascomycota</taxon>
        <taxon>Pezizomycotina</taxon>
        <taxon>Dothideomycetes</taxon>
        <taxon>Pleosporomycetidae</taxon>
        <taxon>Pleosporales</taxon>
        <taxon>Pleosporineae</taxon>
        <taxon>Pleosporaceae</taxon>
        <taxon>Alternaria</taxon>
        <taxon>Alternaria sect. Alternaria</taxon>
        <taxon>Alternaria alternata complex</taxon>
    </lineage>
</organism>
<dbReference type="RefSeq" id="XP_018390188.1">
    <property type="nucleotide sequence ID" value="XM_018524338.1"/>
</dbReference>
<dbReference type="Proteomes" id="UP000077248">
    <property type="component" value="Unassembled WGS sequence"/>
</dbReference>
<accession>A0A177DYM1</accession>
<gene>
    <name evidence="1" type="ORF">CC77DRAFT_1017109</name>
</gene>
<dbReference type="VEuPathDB" id="FungiDB:CC77DRAFT_1017109"/>
<dbReference type="AlphaFoldDB" id="A0A177DYM1"/>
<evidence type="ECO:0000313" key="1">
    <source>
        <dbReference type="EMBL" id="OAG24767.1"/>
    </source>
</evidence>
<reference evidence="1 2" key="1">
    <citation type="submission" date="2016-05" db="EMBL/GenBank/DDBJ databases">
        <title>Comparative analysis of secretome profiles of manganese(II)-oxidizing ascomycete fungi.</title>
        <authorList>
            <consortium name="DOE Joint Genome Institute"/>
            <person name="Zeiner C.A."/>
            <person name="Purvine S.O."/>
            <person name="Zink E.M."/>
            <person name="Wu S."/>
            <person name="Pasa-Tolic L."/>
            <person name="Chaput D.L."/>
            <person name="Haridas S."/>
            <person name="Grigoriev I.V."/>
            <person name="Santelli C.M."/>
            <person name="Hansel C.M."/>
        </authorList>
    </citation>
    <scope>NUCLEOTIDE SEQUENCE [LARGE SCALE GENOMIC DNA]</scope>
    <source>
        <strain evidence="1 2">SRC1lrK2f</strain>
    </source>
</reference>